<accession>A0ABS6M7W1</accession>
<dbReference type="PANTHER" id="PTHR24421">
    <property type="entry name" value="NITRATE/NITRITE SENSOR PROTEIN NARX-RELATED"/>
    <property type="match status" value="1"/>
</dbReference>
<keyword evidence="4" id="KW-0175">Coiled coil</keyword>
<dbReference type="InterPro" id="IPR005467">
    <property type="entry name" value="His_kinase_dom"/>
</dbReference>
<dbReference type="PANTHER" id="PTHR24421:SF58">
    <property type="entry name" value="SIGNAL TRANSDUCTION HISTIDINE-PROTEIN KINASE_PHOSPHATASE UHPB"/>
    <property type="match status" value="1"/>
</dbReference>
<dbReference type="PROSITE" id="PS50885">
    <property type="entry name" value="HAMP"/>
    <property type="match status" value="1"/>
</dbReference>
<evidence type="ECO:0000256" key="3">
    <source>
        <dbReference type="ARBA" id="ARBA00023012"/>
    </source>
</evidence>
<sequence>MGAVVRLNLLVAGAFVVALVLSLSGLLRQAKTDIARELEAGMAMADQMLAQAEGTPAQLERLLATELRHLQLVRLAPGVSPSPVIQDQVPAWFAARVWPDDMPLIERRQPLPDGSMLVLTADPGDELEEVWESALQVLILFAVAALLSTGAISWGVSRGLRPFGELLSALDQIQQGQFTARLQPCVVPEANRLASHFNRMAEALEREQADNRRLTRELMALQEKERSYLARELHDDLGQYLTGIRARAYLMTHTADNSVLVAQTAPLIVSDCEAMQQGFRRLIRSLHPVIMEPLGLEESLRSLAEQWQHSSGVNCQLSIDGLPVLDHETSTHLYRLLQEALNNVARHADASRVDIRLQSDGAQLRVQVLDDGCGLAEGVRPGVGLRSMHERARYMNAELDLASARGQGLALSLTIPLGTAASPTG</sequence>
<dbReference type="SMART" id="SM00304">
    <property type="entry name" value="HAMP"/>
    <property type="match status" value="1"/>
</dbReference>
<feature type="transmembrane region" description="Helical" evidence="5">
    <location>
        <begin position="6"/>
        <end position="27"/>
    </location>
</feature>
<evidence type="ECO:0000259" key="7">
    <source>
        <dbReference type="PROSITE" id="PS50885"/>
    </source>
</evidence>
<dbReference type="InterPro" id="IPR050482">
    <property type="entry name" value="Sensor_HK_TwoCompSys"/>
</dbReference>
<dbReference type="Pfam" id="PF00672">
    <property type="entry name" value="HAMP"/>
    <property type="match status" value="1"/>
</dbReference>
<gene>
    <name evidence="8" type="ORF">KTN04_00795</name>
</gene>
<dbReference type="InterPro" id="IPR003660">
    <property type="entry name" value="HAMP_dom"/>
</dbReference>
<evidence type="ECO:0000256" key="2">
    <source>
        <dbReference type="ARBA" id="ARBA00022777"/>
    </source>
</evidence>
<dbReference type="EMBL" id="JAHQZT010000001">
    <property type="protein sequence ID" value="MBV0931877.1"/>
    <property type="molecule type" value="Genomic_DNA"/>
</dbReference>
<dbReference type="PROSITE" id="PS50109">
    <property type="entry name" value="HIS_KIN"/>
    <property type="match status" value="1"/>
</dbReference>
<evidence type="ECO:0000256" key="1">
    <source>
        <dbReference type="ARBA" id="ARBA00022679"/>
    </source>
</evidence>
<keyword evidence="9" id="KW-1185">Reference proteome</keyword>
<feature type="domain" description="Histidine kinase" evidence="6">
    <location>
        <begin position="232"/>
        <end position="419"/>
    </location>
</feature>
<feature type="domain" description="HAMP" evidence="7">
    <location>
        <begin position="157"/>
        <end position="209"/>
    </location>
</feature>
<keyword evidence="3" id="KW-0902">Two-component regulatory system</keyword>
<dbReference type="RefSeq" id="WP_217333300.1">
    <property type="nucleotide sequence ID" value="NZ_JAHQZT010000001.1"/>
</dbReference>
<dbReference type="InterPro" id="IPR003594">
    <property type="entry name" value="HATPase_dom"/>
</dbReference>
<dbReference type="CDD" id="cd16917">
    <property type="entry name" value="HATPase_UhpB-NarQ-NarX-like"/>
    <property type="match status" value="1"/>
</dbReference>
<organism evidence="8 9">
    <name type="scientific">Marinobacterium weihaiense</name>
    <dbReference type="NCBI Taxonomy" id="2851016"/>
    <lineage>
        <taxon>Bacteria</taxon>
        <taxon>Pseudomonadati</taxon>
        <taxon>Pseudomonadota</taxon>
        <taxon>Gammaproteobacteria</taxon>
        <taxon>Oceanospirillales</taxon>
        <taxon>Oceanospirillaceae</taxon>
        <taxon>Marinobacterium</taxon>
    </lineage>
</organism>
<evidence type="ECO:0000256" key="5">
    <source>
        <dbReference type="SAM" id="Phobius"/>
    </source>
</evidence>
<feature type="coiled-coil region" evidence="4">
    <location>
        <begin position="197"/>
        <end position="231"/>
    </location>
</feature>
<evidence type="ECO:0000256" key="4">
    <source>
        <dbReference type="SAM" id="Coils"/>
    </source>
</evidence>
<keyword evidence="5" id="KW-0812">Transmembrane</keyword>
<dbReference type="SMART" id="SM00387">
    <property type="entry name" value="HATPase_c"/>
    <property type="match status" value="1"/>
</dbReference>
<dbReference type="Pfam" id="PF02518">
    <property type="entry name" value="HATPase_c"/>
    <property type="match status" value="1"/>
</dbReference>
<keyword evidence="5" id="KW-0472">Membrane</keyword>
<proteinExistence type="predicted"/>
<reference evidence="8 9" key="1">
    <citation type="submission" date="2021-06" db="EMBL/GenBank/DDBJ databases">
        <title>Bacterium isolated from marine sediment.</title>
        <authorList>
            <person name="Zhu K.-L."/>
            <person name="Du Z.-J."/>
            <person name="Liang Q.-Y."/>
        </authorList>
    </citation>
    <scope>NUCLEOTIDE SEQUENCE [LARGE SCALE GENOMIC DNA]</scope>
    <source>
        <strain evidence="8 9">A346</strain>
    </source>
</reference>
<protein>
    <submittedName>
        <fullName evidence="8">HAMP domain-containing protein</fullName>
    </submittedName>
</protein>
<name>A0ABS6M7W1_9GAMM</name>
<dbReference type="InterPro" id="IPR011712">
    <property type="entry name" value="Sig_transdc_His_kin_sub3_dim/P"/>
</dbReference>
<keyword evidence="2" id="KW-0418">Kinase</keyword>
<dbReference type="Proteomes" id="UP000755551">
    <property type="component" value="Unassembled WGS sequence"/>
</dbReference>
<evidence type="ECO:0000313" key="9">
    <source>
        <dbReference type="Proteomes" id="UP000755551"/>
    </source>
</evidence>
<comment type="caution">
    <text evidence="8">The sequence shown here is derived from an EMBL/GenBank/DDBJ whole genome shotgun (WGS) entry which is preliminary data.</text>
</comment>
<dbReference type="CDD" id="cd06225">
    <property type="entry name" value="HAMP"/>
    <property type="match status" value="1"/>
</dbReference>
<dbReference type="Pfam" id="PF07730">
    <property type="entry name" value="HisKA_3"/>
    <property type="match status" value="1"/>
</dbReference>
<evidence type="ECO:0000259" key="6">
    <source>
        <dbReference type="PROSITE" id="PS50109"/>
    </source>
</evidence>
<feature type="transmembrane region" description="Helical" evidence="5">
    <location>
        <begin position="137"/>
        <end position="156"/>
    </location>
</feature>
<keyword evidence="1" id="KW-0808">Transferase</keyword>
<keyword evidence="5" id="KW-1133">Transmembrane helix</keyword>
<evidence type="ECO:0000313" key="8">
    <source>
        <dbReference type="EMBL" id="MBV0931877.1"/>
    </source>
</evidence>